<organism evidence="1 2">
    <name type="scientific">Enterococcus columbae DSM 7374 = ATCC 51263</name>
    <dbReference type="NCBI Taxonomy" id="1121865"/>
    <lineage>
        <taxon>Bacteria</taxon>
        <taxon>Bacillati</taxon>
        <taxon>Bacillota</taxon>
        <taxon>Bacilli</taxon>
        <taxon>Lactobacillales</taxon>
        <taxon>Enterococcaceae</taxon>
        <taxon>Enterococcus</taxon>
    </lineage>
</organism>
<proteinExistence type="predicted"/>
<dbReference type="RefSeq" id="WP_016182760.1">
    <property type="nucleotide sequence ID" value="NZ_JXKI01000006.1"/>
</dbReference>
<dbReference type="Proteomes" id="UP000014113">
    <property type="component" value="Unassembled WGS sequence"/>
</dbReference>
<dbReference type="EMBL" id="ASWJ01000004">
    <property type="protein sequence ID" value="EOW84699.1"/>
    <property type="molecule type" value="Genomic_DNA"/>
</dbReference>
<protein>
    <submittedName>
        <fullName evidence="1">Uncharacterized protein</fullName>
    </submittedName>
</protein>
<reference evidence="1 2" key="1">
    <citation type="submission" date="2013-03" db="EMBL/GenBank/DDBJ databases">
        <title>The Genome Sequence of Enterococcus columbae ATCC_51263 (PacBio/Illumina hybrid assembly).</title>
        <authorList>
            <consortium name="The Broad Institute Genomics Platform"/>
            <consortium name="The Broad Institute Genome Sequencing Center for Infectious Disease"/>
            <person name="Earl A."/>
            <person name="Russ C."/>
            <person name="Gilmore M."/>
            <person name="Surin D."/>
            <person name="Walker B."/>
            <person name="Young S."/>
            <person name="Zeng Q."/>
            <person name="Gargeya S."/>
            <person name="Fitzgerald M."/>
            <person name="Haas B."/>
            <person name="Abouelleil A."/>
            <person name="Allen A.W."/>
            <person name="Alvarado L."/>
            <person name="Arachchi H.M."/>
            <person name="Berlin A.M."/>
            <person name="Chapman S.B."/>
            <person name="Gainer-Dewar J."/>
            <person name="Goldberg J."/>
            <person name="Griggs A."/>
            <person name="Gujja S."/>
            <person name="Hansen M."/>
            <person name="Howarth C."/>
            <person name="Imamovic A."/>
            <person name="Ireland A."/>
            <person name="Larimer J."/>
            <person name="McCowan C."/>
            <person name="Murphy C."/>
            <person name="Pearson M."/>
            <person name="Poon T.W."/>
            <person name="Priest M."/>
            <person name="Roberts A."/>
            <person name="Saif S."/>
            <person name="Shea T."/>
            <person name="Sisk P."/>
            <person name="Sykes S."/>
            <person name="Wortman J."/>
            <person name="Nusbaum C."/>
            <person name="Birren B."/>
        </authorList>
    </citation>
    <scope>NUCLEOTIDE SEQUENCE [LARGE SCALE GENOMIC DNA]</scope>
    <source>
        <strain evidence="1 2">ATCC 51263</strain>
    </source>
</reference>
<gene>
    <name evidence="1" type="ORF">I568_01195</name>
</gene>
<evidence type="ECO:0000313" key="1">
    <source>
        <dbReference type="EMBL" id="EOW84699.1"/>
    </source>
</evidence>
<accession>S1NUW0</accession>
<dbReference type="AlphaFoldDB" id="S1NUW0"/>
<comment type="caution">
    <text evidence="1">The sequence shown here is derived from an EMBL/GenBank/DDBJ whole genome shotgun (WGS) entry which is preliminary data.</text>
</comment>
<evidence type="ECO:0000313" key="2">
    <source>
        <dbReference type="Proteomes" id="UP000014113"/>
    </source>
</evidence>
<keyword evidence="2" id="KW-1185">Reference proteome</keyword>
<sequence>MLKIAAYDDNREFTNYFEEIIEEIYPNNQFSTVVFNNSIRLVSINEGK</sequence>
<name>S1NUW0_9ENTE</name>